<organism evidence="2 3">
    <name type="scientific">Eragrostis curvula</name>
    <name type="common">weeping love grass</name>
    <dbReference type="NCBI Taxonomy" id="38414"/>
    <lineage>
        <taxon>Eukaryota</taxon>
        <taxon>Viridiplantae</taxon>
        <taxon>Streptophyta</taxon>
        <taxon>Embryophyta</taxon>
        <taxon>Tracheophyta</taxon>
        <taxon>Spermatophyta</taxon>
        <taxon>Magnoliopsida</taxon>
        <taxon>Liliopsida</taxon>
        <taxon>Poales</taxon>
        <taxon>Poaceae</taxon>
        <taxon>PACMAD clade</taxon>
        <taxon>Chloridoideae</taxon>
        <taxon>Eragrostideae</taxon>
        <taxon>Eragrostidinae</taxon>
        <taxon>Eragrostis</taxon>
    </lineage>
</organism>
<gene>
    <name evidence="2" type="ORF">EJB05_51920</name>
</gene>
<sequence>MVKPKAGEMVHEETPLGECRNTGGNVFSLCARISSGHGGMNVVGVASPTKLNKTSSLRRPLSDCTNIAKVVDRARGKTTKKKSEKKREYHGRLKAEENSVPDGELAVKRKKEAERKCQYRARKKAELENFVSPSIRSTVRNPTMVLGAIDKPYTMNNQA</sequence>
<feature type="compositionally biased region" description="Basic and acidic residues" evidence="1">
    <location>
        <begin position="105"/>
        <end position="115"/>
    </location>
</feature>
<dbReference type="EMBL" id="RWGY01000312">
    <property type="protein sequence ID" value="TVU02585.1"/>
    <property type="molecule type" value="Genomic_DNA"/>
</dbReference>
<feature type="non-terminal residue" evidence="2">
    <location>
        <position position="159"/>
    </location>
</feature>
<protein>
    <submittedName>
        <fullName evidence="2">Uncharacterized protein</fullName>
    </submittedName>
</protein>
<dbReference type="Gramene" id="TVU02585">
    <property type="protein sequence ID" value="TVU02585"/>
    <property type="gene ID" value="EJB05_51920"/>
</dbReference>
<dbReference type="Proteomes" id="UP000324897">
    <property type="component" value="Unassembled WGS sequence"/>
</dbReference>
<name>A0A5J9SU68_9POAL</name>
<comment type="caution">
    <text evidence="2">The sequence shown here is derived from an EMBL/GenBank/DDBJ whole genome shotgun (WGS) entry which is preliminary data.</text>
</comment>
<reference evidence="2 3" key="1">
    <citation type="journal article" date="2019" name="Sci. Rep.">
        <title>A high-quality genome of Eragrostis curvula grass provides insights into Poaceae evolution and supports new strategies to enhance forage quality.</title>
        <authorList>
            <person name="Carballo J."/>
            <person name="Santos B.A.C.M."/>
            <person name="Zappacosta D."/>
            <person name="Garbus I."/>
            <person name="Selva J.P."/>
            <person name="Gallo C.A."/>
            <person name="Diaz A."/>
            <person name="Albertini E."/>
            <person name="Caccamo M."/>
            <person name="Echenique V."/>
        </authorList>
    </citation>
    <scope>NUCLEOTIDE SEQUENCE [LARGE SCALE GENOMIC DNA]</scope>
    <source>
        <strain evidence="3">cv. Victoria</strain>
        <tissue evidence="2">Leaf</tissue>
    </source>
</reference>
<evidence type="ECO:0000313" key="2">
    <source>
        <dbReference type="EMBL" id="TVU02585.1"/>
    </source>
</evidence>
<feature type="region of interest" description="Disordered" evidence="1">
    <location>
        <begin position="96"/>
        <end position="115"/>
    </location>
</feature>
<evidence type="ECO:0000256" key="1">
    <source>
        <dbReference type="SAM" id="MobiDB-lite"/>
    </source>
</evidence>
<keyword evidence="3" id="KW-1185">Reference proteome</keyword>
<accession>A0A5J9SU68</accession>
<dbReference type="AlphaFoldDB" id="A0A5J9SU68"/>
<proteinExistence type="predicted"/>
<evidence type="ECO:0000313" key="3">
    <source>
        <dbReference type="Proteomes" id="UP000324897"/>
    </source>
</evidence>